<proteinExistence type="inferred from homology"/>
<dbReference type="AlphaFoldDB" id="A0A6I6DNP3"/>
<evidence type="ECO:0000313" key="4">
    <source>
        <dbReference type="Proteomes" id="UP000426444"/>
    </source>
</evidence>
<sequence>MLVTTTDELKGYKVTEVYGIVKGSSIRAKHLGRDIAATLKGFVGGELKGYSEMLDEAREEAKNRMIEQADRKGANAIIAVRFVSSQVMSGAAEVLVYGTAVHITKE</sequence>
<accession>A0A6I6DNP3</accession>
<dbReference type="PANTHER" id="PTHR34068">
    <property type="entry name" value="UPF0145 PROTEIN YBJQ"/>
    <property type="match status" value="1"/>
</dbReference>
<evidence type="ECO:0000313" key="3">
    <source>
        <dbReference type="EMBL" id="QGU00711.1"/>
    </source>
</evidence>
<name>A0A6I6DNP3_9FIRM</name>
<dbReference type="Pfam" id="PF01906">
    <property type="entry name" value="YbjQ_1"/>
    <property type="match status" value="1"/>
</dbReference>
<organism evidence="3 4">
    <name type="scientific">Candidatus Syntrophocurvum alkaliphilum</name>
    <dbReference type="NCBI Taxonomy" id="2293317"/>
    <lineage>
        <taxon>Bacteria</taxon>
        <taxon>Bacillati</taxon>
        <taxon>Bacillota</taxon>
        <taxon>Clostridia</taxon>
        <taxon>Eubacteriales</taxon>
        <taxon>Syntrophomonadaceae</taxon>
        <taxon>Candidatus Syntrophocurvum</taxon>
    </lineage>
</organism>
<dbReference type="RefSeq" id="WP_156204464.1">
    <property type="nucleotide sequence ID" value="NZ_CP046457.1"/>
</dbReference>
<dbReference type="InterPro" id="IPR035439">
    <property type="entry name" value="UPF0145_dom_sf"/>
</dbReference>
<keyword evidence="4" id="KW-1185">Reference proteome</keyword>
<dbReference type="PANTHER" id="PTHR34068:SF2">
    <property type="entry name" value="UPF0145 PROTEIN SCO3412"/>
    <property type="match status" value="1"/>
</dbReference>
<dbReference type="SUPFAM" id="SSF117782">
    <property type="entry name" value="YbjQ-like"/>
    <property type="match status" value="1"/>
</dbReference>
<reference evidence="4" key="1">
    <citation type="journal article" date="2019" name="Microbiology">
        <title>Complete Genome Sequence of an Uncultured Bacterium of the Candidate Phylum Bipolaricaulota.</title>
        <authorList>
            <person name="Kadnikov V.V."/>
            <person name="Mardanov A.V."/>
            <person name="Beletsky A.V."/>
            <person name="Frank Y.A."/>
            <person name="Karnachuk O.V."/>
            <person name="Ravin N.V."/>
        </authorList>
    </citation>
    <scope>NUCLEOTIDE SEQUENCE [LARGE SCALE GENOMIC DNA]</scope>
</reference>
<protein>
    <recommendedName>
        <fullName evidence="2">UPF0145 protein SYNTR_2117</fullName>
    </recommendedName>
</protein>
<evidence type="ECO:0000256" key="2">
    <source>
        <dbReference type="HAMAP-Rule" id="MF_00338"/>
    </source>
</evidence>
<dbReference type="Gene3D" id="3.30.110.70">
    <property type="entry name" value="Hypothetical protein apc22750. Chain B"/>
    <property type="match status" value="1"/>
</dbReference>
<comment type="similarity">
    <text evidence="1 2">Belongs to the UPF0145 family.</text>
</comment>
<dbReference type="HAMAP" id="MF_00338">
    <property type="entry name" value="UPF0145"/>
    <property type="match status" value="1"/>
</dbReference>
<gene>
    <name evidence="3" type="ORF">SYNTR_2117</name>
</gene>
<dbReference type="Proteomes" id="UP000426444">
    <property type="component" value="Chromosome"/>
</dbReference>
<dbReference type="OrthoDB" id="9796448at2"/>
<evidence type="ECO:0000256" key="1">
    <source>
        <dbReference type="ARBA" id="ARBA00010751"/>
    </source>
</evidence>
<dbReference type="EMBL" id="CP046457">
    <property type="protein sequence ID" value="QGU00711.1"/>
    <property type="molecule type" value="Genomic_DNA"/>
</dbReference>
<dbReference type="InterPro" id="IPR002765">
    <property type="entry name" value="UPF0145_YbjQ-like"/>
</dbReference>
<dbReference type="KEGG" id="salq:SYNTR_2117"/>